<proteinExistence type="predicted"/>
<organism evidence="1 2">
    <name type="scientific">Thermomonospora umbrina</name>
    <dbReference type="NCBI Taxonomy" id="111806"/>
    <lineage>
        <taxon>Bacteria</taxon>
        <taxon>Bacillati</taxon>
        <taxon>Actinomycetota</taxon>
        <taxon>Actinomycetes</taxon>
        <taxon>Streptosporangiales</taxon>
        <taxon>Thermomonosporaceae</taxon>
        <taxon>Thermomonospora</taxon>
    </lineage>
</organism>
<sequence length="357" mass="40423">MGTHHRDDDRSVYRGIVKVDHHQYWLRDDTDPDVDTLNDNNDPSTNPLVAIDDSGRMAGIYTGMYGFDLPMTVEAWTRPPEPDLTAWEEAIEFSLVLGDGARIESLLNTDGSLGFDLPAQAVPAPRTAQADSYRVRLHARGRRRAEEIQHISIDEGDEPVEEHLIQIWGAPQQPLQWLKELDWPSWEPDTSLPRTDFYVETITGRYCLADDTTERYTANVTARGNALIAAEPAGHIAAVFTAQPHSVVEVMLDVLPHEPQPELSNWDDITDITMSFTGPYVECRFLGDQRSPYSYQDLPLEVGETRTFRVRVSAKGRRTRHELADHTSGDQRHAERHMIQIWPAPPSPEKTWPISGR</sequence>
<dbReference type="Proteomes" id="UP000256661">
    <property type="component" value="Unassembled WGS sequence"/>
</dbReference>
<gene>
    <name evidence="1" type="ORF">DFJ69_2096</name>
</gene>
<keyword evidence="2" id="KW-1185">Reference proteome</keyword>
<evidence type="ECO:0000313" key="2">
    <source>
        <dbReference type="Proteomes" id="UP000256661"/>
    </source>
</evidence>
<name>A0A3D9SUI6_9ACTN</name>
<dbReference type="AlphaFoldDB" id="A0A3D9SUI6"/>
<dbReference type="EMBL" id="QTTT01000001">
    <property type="protein sequence ID" value="REE96655.1"/>
    <property type="molecule type" value="Genomic_DNA"/>
</dbReference>
<evidence type="ECO:0000313" key="1">
    <source>
        <dbReference type="EMBL" id="REE96655.1"/>
    </source>
</evidence>
<reference evidence="1 2" key="1">
    <citation type="submission" date="2018-08" db="EMBL/GenBank/DDBJ databases">
        <title>Sequencing the genomes of 1000 actinobacteria strains.</title>
        <authorList>
            <person name="Klenk H.-P."/>
        </authorList>
    </citation>
    <scope>NUCLEOTIDE SEQUENCE [LARGE SCALE GENOMIC DNA]</scope>
    <source>
        <strain evidence="1 2">DSM 43927</strain>
    </source>
</reference>
<accession>A0A3D9SUI6</accession>
<protein>
    <submittedName>
        <fullName evidence="1">Uncharacterized protein</fullName>
    </submittedName>
</protein>
<comment type="caution">
    <text evidence="1">The sequence shown here is derived from an EMBL/GenBank/DDBJ whole genome shotgun (WGS) entry which is preliminary data.</text>
</comment>